<dbReference type="EMBL" id="JAGTXO010000006">
    <property type="protein sequence ID" value="KAG8467444.1"/>
    <property type="molecule type" value="Genomic_DNA"/>
</dbReference>
<proteinExistence type="predicted"/>
<sequence length="278" mass="30760">MALALWGLPCLAGASSPRVDAPRLLAVAGARANASALAASARELRPGARRRRTMANDPVARGGRACINTTALARITFISMQHRHDRITFMTKHLARLARDVPCDRFPGQSVDVDEAQALLPEWMGEAFTRARLLGTAGCLKSKILVLKQYLARWQASGRDDELLLLLEDDHFVRSPSSLRRLLVLHLTDALTREGMACRPDVVRLDCWKDTSGRSCAAGKVTWGMQTLISLYESRVDEADCALSRLERAYCLNAGIMVRHPSYWINDIPKGKQGRAKE</sequence>
<dbReference type="AlphaFoldDB" id="A0A8J5XP76"/>
<comment type="caution">
    <text evidence="1">The sequence shown here is derived from an EMBL/GenBank/DDBJ whole genome shotgun (WGS) entry which is preliminary data.</text>
</comment>
<protein>
    <submittedName>
        <fullName evidence="1">Uncharacterized protein</fullName>
    </submittedName>
</protein>
<dbReference type="Proteomes" id="UP000751190">
    <property type="component" value="Unassembled WGS sequence"/>
</dbReference>
<evidence type="ECO:0000313" key="2">
    <source>
        <dbReference type="Proteomes" id="UP000751190"/>
    </source>
</evidence>
<reference evidence="1" key="1">
    <citation type="submission" date="2021-05" db="EMBL/GenBank/DDBJ databases">
        <title>The genome of the haptophyte Pavlova lutheri (Diacronema luteri, Pavlovales) - a model for lipid biosynthesis in eukaryotic algae.</title>
        <authorList>
            <person name="Hulatt C.J."/>
            <person name="Posewitz M.C."/>
        </authorList>
    </citation>
    <scope>NUCLEOTIDE SEQUENCE</scope>
    <source>
        <strain evidence="1">NIVA-4/92</strain>
    </source>
</reference>
<name>A0A8J5XP76_DIALT</name>
<accession>A0A8J5XP76</accession>
<dbReference type="OrthoDB" id="10515106at2759"/>
<organism evidence="1 2">
    <name type="scientific">Diacronema lutheri</name>
    <name type="common">Unicellular marine alga</name>
    <name type="synonym">Monochrysis lutheri</name>
    <dbReference type="NCBI Taxonomy" id="2081491"/>
    <lineage>
        <taxon>Eukaryota</taxon>
        <taxon>Haptista</taxon>
        <taxon>Haptophyta</taxon>
        <taxon>Pavlovophyceae</taxon>
        <taxon>Pavlovales</taxon>
        <taxon>Pavlovaceae</taxon>
        <taxon>Diacronema</taxon>
    </lineage>
</organism>
<evidence type="ECO:0000313" key="1">
    <source>
        <dbReference type="EMBL" id="KAG8467444.1"/>
    </source>
</evidence>
<keyword evidence="2" id="KW-1185">Reference proteome</keyword>
<gene>
    <name evidence="1" type="ORF">KFE25_000760</name>
</gene>